<evidence type="ECO:0000259" key="1">
    <source>
        <dbReference type="PROSITE" id="PS50878"/>
    </source>
</evidence>
<feature type="domain" description="Reverse transcriptase" evidence="1">
    <location>
        <begin position="6"/>
        <end position="228"/>
    </location>
</feature>
<gene>
    <name evidence="2" type="ORF">A2431_03745</name>
</gene>
<name>A0A1G2V187_9BACT</name>
<evidence type="ECO:0000313" key="3">
    <source>
        <dbReference type="Proteomes" id="UP000177697"/>
    </source>
</evidence>
<dbReference type="InterPro" id="IPR000477">
    <property type="entry name" value="RT_dom"/>
</dbReference>
<dbReference type="EMBL" id="MHWW01000009">
    <property type="protein sequence ID" value="OHB15373.1"/>
    <property type="molecule type" value="Genomic_DNA"/>
</dbReference>
<proteinExistence type="predicted"/>
<protein>
    <recommendedName>
        <fullName evidence="1">Reverse transcriptase domain-containing protein</fullName>
    </recommendedName>
</protein>
<dbReference type="PROSITE" id="PS50878">
    <property type="entry name" value="RT_POL"/>
    <property type="match status" value="1"/>
</dbReference>
<evidence type="ECO:0000313" key="2">
    <source>
        <dbReference type="EMBL" id="OHB15373.1"/>
    </source>
</evidence>
<comment type="caution">
    <text evidence="2">The sequence shown here is derived from an EMBL/GenBank/DDBJ whole genome shotgun (WGS) entry which is preliminary data.</text>
</comment>
<dbReference type="Proteomes" id="UP000177697">
    <property type="component" value="Unassembled WGS sequence"/>
</dbReference>
<dbReference type="AlphaFoldDB" id="A0A1G2V187"/>
<reference evidence="2 3" key="1">
    <citation type="journal article" date="2016" name="Nat. Commun.">
        <title>Thousands of microbial genomes shed light on interconnected biogeochemical processes in an aquifer system.</title>
        <authorList>
            <person name="Anantharaman K."/>
            <person name="Brown C.T."/>
            <person name="Hug L.A."/>
            <person name="Sharon I."/>
            <person name="Castelle C.J."/>
            <person name="Probst A.J."/>
            <person name="Thomas B.C."/>
            <person name="Singh A."/>
            <person name="Wilkins M.J."/>
            <person name="Karaoz U."/>
            <person name="Brodie E.L."/>
            <person name="Williams K.H."/>
            <person name="Hubbard S.S."/>
            <person name="Banfield J.F."/>
        </authorList>
    </citation>
    <scope>NUCLEOTIDE SEQUENCE [LARGE SCALE GENOMIC DNA]</scope>
</reference>
<dbReference type="Pfam" id="PF00078">
    <property type="entry name" value="RVT_1"/>
    <property type="match status" value="1"/>
</dbReference>
<sequence length="316" mass="36797">MFIDIKEFLEIHDDPRFDKYTLRDVNPVSKHIKTREISNPNKSMREIHRRIIQAVKDVYLDSSNHFSSTHQNADRHNSSRFFYQTDLMHAYASVPLEGLVTILSSLKPTWGTKNVREILTTYCFDESGAGLIVGAPASPILFNIYAWQTLDIPLLEFWPYMNDEGQIFRKFYTRYLDDLTFSSPEPITDSIRRSIRRVVEQAGFQINHRKSTVRDLKKGPVVITGVGLEYRPRRSARLFLPRHYLKRMNGLLHLALKGDPRVSHSEIEGLMGVFYGVLGRKHRQSHQSTKLNATESRFLEMYGAYRAQYERATNRK</sequence>
<accession>A0A1G2V187</accession>
<organism evidence="2 3">
    <name type="scientific">Candidatus Zambryskibacteria bacterium RIFOXYC1_FULL_39_10</name>
    <dbReference type="NCBI Taxonomy" id="1802779"/>
    <lineage>
        <taxon>Bacteria</taxon>
        <taxon>Candidatus Zambryskiibacteriota</taxon>
    </lineage>
</organism>